<dbReference type="AlphaFoldDB" id="A0A0A9G1C2"/>
<accession>A0A0A9G1C2</accession>
<proteinExistence type="predicted"/>
<protein>
    <submittedName>
        <fullName evidence="1">Uncharacterized protein</fullName>
    </submittedName>
</protein>
<evidence type="ECO:0000313" key="1">
    <source>
        <dbReference type="EMBL" id="JAE14423.1"/>
    </source>
</evidence>
<name>A0A0A9G1C2_ARUDO</name>
<reference evidence="1" key="2">
    <citation type="journal article" date="2015" name="Data Brief">
        <title>Shoot transcriptome of the giant reed, Arundo donax.</title>
        <authorList>
            <person name="Barrero R.A."/>
            <person name="Guerrero F.D."/>
            <person name="Moolhuijzen P."/>
            <person name="Goolsby J.A."/>
            <person name="Tidwell J."/>
            <person name="Bellgard S.E."/>
            <person name="Bellgard M.I."/>
        </authorList>
    </citation>
    <scope>NUCLEOTIDE SEQUENCE</scope>
    <source>
        <tissue evidence="1">Shoot tissue taken approximately 20 cm above the soil surface</tissue>
    </source>
</reference>
<sequence length="37" mass="4344">MYVQKCSARLAWYLTYPPDHAHMACSRKSRHLSNSSF</sequence>
<reference evidence="1" key="1">
    <citation type="submission" date="2014-09" db="EMBL/GenBank/DDBJ databases">
        <authorList>
            <person name="Magalhaes I.L.F."/>
            <person name="Oliveira U."/>
            <person name="Santos F.R."/>
            <person name="Vidigal T.H.D.A."/>
            <person name="Brescovit A.D."/>
            <person name="Santos A.J."/>
        </authorList>
    </citation>
    <scope>NUCLEOTIDE SEQUENCE</scope>
    <source>
        <tissue evidence="1">Shoot tissue taken approximately 20 cm above the soil surface</tissue>
    </source>
</reference>
<organism evidence="1">
    <name type="scientific">Arundo donax</name>
    <name type="common">Giant reed</name>
    <name type="synonym">Donax arundinaceus</name>
    <dbReference type="NCBI Taxonomy" id="35708"/>
    <lineage>
        <taxon>Eukaryota</taxon>
        <taxon>Viridiplantae</taxon>
        <taxon>Streptophyta</taxon>
        <taxon>Embryophyta</taxon>
        <taxon>Tracheophyta</taxon>
        <taxon>Spermatophyta</taxon>
        <taxon>Magnoliopsida</taxon>
        <taxon>Liliopsida</taxon>
        <taxon>Poales</taxon>
        <taxon>Poaceae</taxon>
        <taxon>PACMAD clade</taxon>
        <taxon>Arundinoideae</taxon>
        <taxon>Arundineae</taxon>
        <taxon>Arundo</taxon>
    </lineage>
</organism>
<dbReference type="EMBL" id="GBRH01183473">
    <property type="protein sequence ID" value="JAE14423.1"/>
    <property type="molecule type" value="Transcribed_RNA"/>
</dbReference>